<feature type="region of interest" description="Disordered" evidence="1">
    <location>
        <begin position="123"/>
        <end position="175"/>
    </location>
</feature>
<dbReference type="Proteomes" id="UP000823674">
    <property type="component" value="Chromosome A07"/>
</dbReference>
<proteinExistence type="predicted"/>
<feature type="compositionally biased region" description="Basic and acidic residues" evidence="1">
    <location>
        <begin position="140"/>
        <end position="156"/>
    </location>
</feature>
<name>A0ABQ7L018_BRACM</name>
<gene>
    <name evidence="2" type="primary">A07g504220.1_BraROA</name>
    <name evidence="2" type="ORF">IGI04_026448</name>
</gene>
<feature type="compositionally biased region" description="Basic and acidic residues" evidence="1">
    <location>
        <begin position="123"/>
        <end position="133"/>
    </location>
</feature>
<accession>A0ABQ7L018</accession>
<dbReference type="EMBL" id="JADBGQ010000009">
    <property type="protein sequence ID" value="KAG5378606.1"/>
    <property type="molecule type" value="Genomic_DNA"/>
</dbReference>
<evidence type="ECO:0000256" key="1">
    <source>
        <dbReference type="SAM" id="MobiDB-lite"/>
    </source>
</evidence>
<organism evidence="2 3">
    <name type="scientific">Brassica rapa subsp. trilocularis</name>
    <dbReference type="NCBI Taxonomy" id="1813537"/>
    <lineage>
        <taxon>Eukaryota</taxon>
        <taxon>Viridiplantae</taxon>
        <taxon>Streptophyta</taxon>
        <taxon>Embryophyta</taxon>
        <taxon>Tracheophyta</taxon>
        <taxon>Spermatophyta</taxon>
        <taxon>Magnoliopsida</taxon>
        <taxon>eudicotyledons</taxon>
        <taxon>Gunneridae</taxon>
        <taxon>Pentapetalae</taxon>
        <taxon>rosids</taxon>
        <taxon>malvids</taxon>
        <taxon>Brassicales</taxon>
        <taxon>Brassicaceae</taxon>
        <taxon>Brassiceae</taxon>
        <taxon>Brassica</taxon>
    </lineage>
</organism>
<reference evidence="2 3" key="1">
    <citation type="submission" date="2021-03" db="EMBL/GenBank/DDBJ databases">
        <authorList>
            <person name="King G.J."/>
            <person name="Bancroft I."/>
            <person name="Baten A."/>
            <person name="Bloomfield J."/>
            <person name="Borpatragohain P."/>
            <person name="He Z."/>
            <person name="Irish N."/>
            <person name="Irwin J."/>
            <person name="Liu K."/>
            <person name="Mauleon R.P."/>
            <person name="Moore J."/>
            <person name="Morris R."/>
            <person name="Ostergaard L."/>
            <person name="Wang B."/>
            <person name="Wells R."/>
        </authorList>
    </citation>
    <scope>NUCLEOTIDE SEQUENCE [LARGE SCALE GENOMIC DNA]</scope>
    <source>
        <strain evidence="2">R-o-18</strain>
        <tissue evidence="2">Leaf</tissue>
    </source>
</reference>
<comment type="caution">
    <text evidence="2">The sequence shown here is derived from an EMBL/GenBank/DDBJ whole genome shotgun (WGS) entry which is preliminary data.</text>
</comment>
<evidence type="ECO:0000313" key="2">
    <source>
        <dbReference type="EMBL" id="KAG5378606.1"/>
    </source>
</evidence>
<evidence type="ECO:0000313" key="3">
    <source>
        <dbReference type="Proteomes" id="UP000823674"/>
    </source>
</evidence>
<sequence>MKWSLIQSILLIHEDLVWEKYKIEEIWEIFERIVTLVDFHRGFWDYFDGGILLGNFLIGKLGSHCPRDDARMLTDLSNLHSNLRDFLTEYGNWGDNQYYFGLGVFSLWIEALSYKGAVELQPKENHPEGEARRQYHQTTGKHDYKGKGVASERERNASLARGGPGRRSREQERAVPKYVRQAGYLPPKELQDSYLMATDGINGLRNQDVGNHLDDNQKLMLDAFKSGGTKEMSGSKTRKALQFEEEPSVEMNQEDEGKTQVEAKGCGGSMEISVETVENTSDEVQGLKNTVETSDLNVSLESQVPKPSEEKLEIHEVELGSGVEGGSLEMVAGLGNEDGNLEYVMSEEGEEEDQEEFSLEDTNTDDTEMVMADARVLEKGPQTDVVGELTEEKGRQKKKSGKLQAAATGGNAKKRTVQCFASPRKKVMAKHFSKVGEKGPAPKKALAKTKPDQVVLSRSQKVCFGVSLFVSETGVLWYEFPVIKCMSWLIGSGGVDKSVRTRENGTSGECLVVCSDIEMSVIQVTQLVRDGSMITNRGLLSLLPVRLGNGVLIVEQCNINGRIRVGIVICLLLLFVLEVIV</sequence>
<keyword evidence="3" id="KW-1185">Reference proteome</keyword>
<feature type="region of interest" description="Disordered" evidence="1">
    <location>
        <begin position="390"/>
        <end position="410"/>
    </location>
</feature>
<protein>
    <submittedName>
        <fullName evidence="2">Uncharacterized protein</fullName>
    </submittedName>
</protein>